<protein>
    <submittedName>
        <fullName evidence="2">Uncharacterized protein</fullName>
    </submittedName>
</protein>
<accession>A0ABQ4YX65</accession>
<feature type="compositionally biased region" description="Polar residues" evidence="1">
    <location>
        <begin position="70"/>
        <end position="97"/>
    </location>
</feature>
<feature type="region of interest" description="Disordered" evidence="1">
    <location>
        <begin position="58"/>
        <end position="97"/>
    </location>
</feature>
<reference evidence="2" key="2">
    <citation type="submission" date="2022-01" db="EMBL/GenBank/DDBJ databases">
        <authorList>
            <person name="Yamashiro T."/>
            <person name="Shiraishi A."/>
            <person name="Satake H."/>
            <person name="Nakayama K."/>
        </authorList>
    </citation>
    <scope>NUCLEOTIDE SEQUENCE</scope>
</reference>
<evidence type="ECO:0000256" key="1">
    <source>
        <dbReference type="SAM" id="MobiDB-lite"/>
    </source>
</evidence>
<comment type="caution">
    <text evidence="2">The sequence shown here is derived from an EMBL/GenBank/DDBJ whole genome shotgun (WGS) entry which is preliminary data.</text>
</comment>
<name>A0ABQ4YX65_9ASTR</name>
<evidence type="ECO:0000313" key="3">
    <source>
        <dbReference type="Proteomes" id="UP001151760"/>
    </source>
</evidence>
<evidence type="ECO:0000313" key="2">
    <source>
        <dbReference type="EMBL" id="GJS81393.1"/>
    </source>
</evidence>
<gene>
    <name evidence="2" type="ORF">Tco_0747934</name>
</gene>
<reference evidence="2" key="1">
    <citation type="journal article" date="2022" name="Int. J. Mol. Sci.">
        <title>Draft Genome of Tanacetum Coccineum: Genomic Comparison of Closely Related Tanacetum-Family Plants.</title>
        <authorList>
            <person name="Yamashiro T."/>
            <person name="Shiraishi A."/>
            <person name="Nakayama K."/>
            <person name="Satake H."/>
        </authorList>
    </citation>
    <scope>NUCLEOTIDE SEQUENCE</scope>
</reference>
<sequence>MNSGGRSSNSDLKQSASWRHSCLSVDCPDCEDSRALSFVFHPQEFHILSFILGIQNGYSKRKPKRPNQARDGNSKSQTKAKSSESENPTLTKSKVHQ</sequence>
<proteinExistence type="predicted"/>
<dbReference type="Proteomes" id="UP001151760">
    <property type="component" value="Unassembled WGS sequence"/>
</dbReference>
<organism evidence="2 3">
    <name type="scientific">Tanacetum coccineum</name>
    <dbReference type="NCBI Taxonomy" id="301880"/>
    <lineage>
        <taxon>Eukaryota</taxon>
        <taxon>Viridiplantae</taxon>
        <taxon>Streptophyta</taxon>
        <taxon>Embryophyta</taxon>
        <taxon>Tracheophyta</taxon>
        <taxon>Spermatophyta</taxon>
        <taxon>Magnoliopsida</taxon>
        <taxon>eudicotyledons</taxon>
        <taxon>Gunneridae</taxon>
        <taxon>Pentapetalae</taxon>
        <taxon>asterids</taxon>
        <taxon>campanulids</taxon>
        <taxon>Asterales</taxon>
        <taxon>Asteraceae</taxon>
        <taxon>Asteroideae</taxon>
        <taxon>Anthemideae</taxon>
        <taxon>Anthemidinae</taxon>
        <taxon>Tanacetum</taxon>
    </lineage>
</organism>
<dbReference type="EMBL" id="BQNB010010744">
    <property type="protein sequence ID" value="GJS81393.1"/>
    <property type="molecule type" value="Genomic_DNA"/>
</dbReference>
<keyword evidence="3" id="KW-1185">Reference proteome</keyword>